<dbReference type="Proteomes" id="UP001215280">
    <property type="component" value="Unassembled WGS sequence"/>
</dbReference>
<sequence>MTPCRNEGWVEAYATNIISLINCLIQGIWPATRVAEWPVSSEYSQQGDRHIVTASIHPYHTPQGPRRALAARLAIAGEWKIATVLDHHFSTMLTDHTLPKGEARDRDGILKKLGLHIDSTYSQCQQRNQELTAVAHMMPPVNVQYGIVFTGKTCLVSQAVPTPILKCCNFERDGCLLGGRHPVFETLRDQNRLVIQAGSPGMPPPPGPPQPPPGAPPSGGSGRHGWGGPGGSPDSLYPSGSTRGSGVIGHGYPSTSGQYGRGYSLQQMQQVLLHYVLSSGPGRPHIATLHQNLVARRDPNSRWLPIFDLEATESVEYFPLVDLNVTTNSKPACLTLEPFSKQMGNVASVSYGKLAALHSCVVLKTYPVKRYTIVVRELGANAALACLAIIVPTLYTVSNNESQLSAELFEGDGNPPPRNSTSRRGSDNILMKLLHSAINETHAADIEDSPKDVVRRLRGARCFCVVDGSQAILRRLVF</sequence>
<protein>
    <submittedName>
        <fullName evidence="2">Uncharacterized protein</fullName>
    </submittedName>
</protein>
<evidence type="ECO:0000256" key="1">
    <source>
        <dbReference type="SAM" id="MobiDB-lite"/>
    </source>
</evidence>
<feature type="compositionally biased region" description="Pro residues" evidence="1">
    <location>
        <begin position="201"/>
        <end position="216"/>
    </location>
</feature>
<dbReference type="AlphaFoldDB" id="A0AAD7NNU2"/>
<reference evidence="2" key="1">
    <citation type="submission" date="2023-03" db="EMBL/GenBank/DDBJ databases">
        <title>Massive genome expansion in bonnet fungi (Mycena s.s.) driven by repeated elements and novel gene families across ecological guilds.</title>
        <authorList>
            <consortium name="Lawrence Berkeley National Laboratory"/>
            <person name="Harder C.B."/>
            <person name="Miyauchi S."/>
            <person name="Viragh M."/>
            <person name="Kuo A."/>
            <person name="Thoen E."/>
            <person name="Andreopoulos B."/>
            <person name="Lu D."/>
            <person name="Skrede I."/>
            <person name="Drula E."/>
            <person name="Henrissat B."/>
            <person name="Morin E."/>
            <person name="Kohler A."/>
            <person name="Barry K."/>
            <person name="LaButti K."/>
            <person name="Morin E."/>
            <person name="Salamov A."/>
            <person name="Lipzen A."/>
            <person name="Mereny Z."/>
            <person name="Hegedus B."/>
            <person name="Baldrian P."/>
            <person name="Stursova M."/>
            <person name="Weitz H."/>
            <person name="Taylor A."/>
            <person name="Grigoriev I.V."/>
            <person name="Nagy L.G."/>
            <person name="Martin F."/>
            <person name="Kauserud H."/>
        </authorList>
    </citation>
    <scope>NUCLEOTIDE SEQUENCE</scope>
    <source>
        <strain evidence="2">CBHHK188m</strain>
    </source>
</reference>
<name>A0AAD7NNU2_9AGAR</name>
<organism evidence="2 3">
    <name type="scientific">Mycena maculata</name>
    <dbReference type="NCBI Taxonomy" id="230809"/>
    <lineage>
        <taxon>Eukaryota</taxon>
        <taxon>Fungi</taxon>
        <taxon>Dikarya</taxon>
        <taxon>Basidiomycota</taxon>
        <taxon>Agaricomycotina</taxon>
        <taxon>Agaricomycetes</taxon>
        <taxon>Agaricomycetidae</taxon>
        <taxon>Agaricales</taxon>
        <taxon>Marasmiineae</taxon>
        <taxon>Mycenaceae</taxon>
        <taxon>Mycena</taxon>
    </lineage>
</organism>
<dbReference type="EMBL" id="JARJLG010000027">
    <property type="protein sequence ID" value="KAJ7768685.1"/>
    <property type="molecule type" value="Genomic_DNA"/>
</dbReference>
<evidence type="ECO:0000313" key="2">
    <source>
        <dbReference type="EMBL" id="KAJ7768685.1"/>
    </source>
</evidence>
<gene>
    <name evidence="2" type="ORF">DFH07DRAFT_1058328</name>
</gene>
<keyword evidence="3" id="KW-1185">Reference proteome</keyword>
<proteinExistence type="predicted"/>
<comment type="caution">
    <text evidence="2">The sequence shown here is derived from an EMBL/GenBank/DDBJ whole genome shotgun (WGS) entry which is preliminary data.</text>
</comment>
<feature type="region of interest" description="Disordered" evidence="1">
    <location>
        <begin position="196"/>
        <end position="253"/>
    </location>
</feature>
<accession>A0AAD7NNU2</accession>
<evidence type="ECO:0000313" key="3">
    <source>
        <dbReference type="Proteomes" id="UP001215280"/>
    </source>
</evidence>
<feature type="compositionally biased region" description="Gly residues" evidence="1">
    <location>
        <begin position="217"/>
        <end position="231"/>
    </location>
</feature>